<evidence type="ECO:0000313" key="2">
    <source>
        <dbReference type="Proteomes" id="UP000434475"/>
    </source>
</evidence>
<organism evidence="1 2">
    <name type="scientific">Flavonifractor plautii</name>
    <name type="common">Fusobacterium plautii</name>
    <dbReference type="NCBI Taxonomy" id="292800"/>
    <lineage>
        <taxon>Bacteria</taxon>
        <taxon>Bacillati</taxon>
        <taxon>Bacillota</taxon>
        <taxon>Clostridia</taxon>
        <taxon>Eubacteriales</taxon>
        <taxon>Oscillospiraceae</taxon>
        <taxon>Flavonifractor</taxon>
    </lineage>
</organism>
<reference evidence="1 2" key="1">
    <citation type="journal article" date="2019" name="Nat. Med.">
        <title>A library of human gut bacterial isolates paired with longitudinal multiomics data enables mechanistic microbiome research.</title>
        <authorList>
            <person name="Poyet M."/>
            <person name="Groussin M."/>
            <person name="Gibbons S.M."/>
            <person name="Avila-Pacheco J."/>
            <person name="Jiang X."/>
            <person name="Kearney S.M."/>
            <person name="Perrotta A.R."/>
            <person name="Berdy B."/>
            <person name="Zhao S."/>
            <person name="Lieberman T.D."/>
            <person name="Swanson P.K."/>
            <person name="Smith M."/>
            <person name="Roesemann S."/>
            <person name="Alexander J.E."/>
            <person name="Rich S.A."/>
            <person name="Livny J."/>
            <person name="Vlamakis H."/>
            <person name="Clish C."/>
            <person name="Bullock K."/>
            <person name="Deik A."/>
            <person name="Scott J."/>
            <person name="Pierce K.A."/>
            <person name="Xavier R.J."/>
            <person name="Alm E.J."/>
        </authorList>
    </citation>
    <scope>NUCLEOTIDE SEQUENCE [LARGE SCALE GENOMIC DNA]</scope>
    <source>
        <strain evidence="1 2">BIOML-A2</strain>
    </source>
</reference>
<evidence type="ECO:0000313" key="1">
    <source>
        <dbReference type="EMBL" id="MSB22418.1"/>
    </source>
</evidence>
<proteinExistence type="predicted"/>
<protein>
    <submittedName>
        <fullName evidence="1">Uncharacterized protein</fullName>
    </submittedName>
</protein>
<name>A0A6I2R6Q4_FLAPL</name>
<dbReference type="RefSeq" id="WP_172698112.1">
    <property type="nucleotide sequence ID" value="NZ_JAKNGX010000060.1"/>
</dbReference>
<dbReference type="Proteomes" id="UP000434475">
    <property type="component" value="Unassembled WGS sequence"/>
</dbReference>
<gene>
    <name evidence="1" type="ORF">GKE97_23430</name>
</gene>
<accession>A0A6I2R6Q4</accession>
<dbReference type="AlphaFoldDB" id="A0A6I2R6Q4"/>
<sequence>MKFTICHDTNKKTLAIPRAALQLSGLEDAERLTLHVGHGCTVLTRQEPTARERLETIRLLHNLNIGTLVCLALDSRAAKTGPHKRVPRALRSYDADFLDMLEHCGVDLYGLGALLAREEDAQ</sequence>
<dbReference type="EMBL" id="WKPR01000040">
    <property type="protein sequence ID" value="MSB22418.1"/>
    <property type="molecule type" value="Genomic_DNA"/>
</dbReference>
<comment type="caution">
    <text evidence="1">The sequence shown here is derived from an EMBL/GenBank/DDBJ whole genome shotgun (WGS) entry which is preliminary data.</text>
</comment>